<evidence type="ECO:0000313" key="9">
    <source>
        <dbReference type="EMBL" id="KAG9321550.1"/>
    </source>
</evidence>
<name>A0A9P8D0K5_MORAP</name>
<comment type="subcellular location">
    <subcellularLocation>
        <location evidence="1">Cytoplasm</location>
    </subcellularLocation>
</comment>
<dbReference type="Proteomes" id="UP000717515">
    <property type="component" value="Unassembled WGS sequence"/>
</dbReference>
<reference evidence="9" key="1">
    <citation type="submission" date="2021-07" db="EMBL/GenBank/DDBJ databases">
        <title>Draft genome of Mortierella alpina, strain LL118, isolated from an aspen leaf litter sample.</title>
        <authorList>
            <person name="Yang S."/>
            <person name="Vinatzer B.A."/>
        </authorList>
    </citation>
    <scope>NUCLEOTIDE SEQUENCE</scope>
    <source>
        <strain evidence="9">LL118</strain>
    </source>
</reference>
<dbReference type="Pfam" id="PF13911">
    <property type="entry name" value="AhpC-TSA_2"/>
    <property type="match status" value="1"/>
</dbReference>
<comment type="caution">
    <text evidence="9">The sequence shown here is derived from an EMBL/GenBank/DDBJ whole genome shotgun (WGS) entry which is preliminary data.</text>
</comment>
<evidence type="ECO:0000256" key="4">
    <source>
        <dbReference type="ARBA" id="ARBA00023787"/>
    </source>
</evidence>
<comment type="similarity">
    <text evidence="4">Belongs to the peroxiredoxin-like PRXL2 family. PRXL2A subfamily.</text>
</comment>
<feature type="compositionally biased region" description="Low complexity" evidence="8">
    <location>
        <begin position="225"/>
        <end position="244"/>
    </location>
</feature>
<evidence type="ECO:0000256" key="3">
    <source>
        <dbReference type="ARBA" id="ARBA00023284"/>
    </source>
</evidence>
<proteinExistence type="inferred from homology"/>
<evidence type="ECO:0000313" key="10">
    <source>
        <dbReference type="Proteomes" id="UP000717515"/>
    </source>
</evidence>
<feature type="region of interest" description="Disordered" evidence="8">
    <location>
        <begin position="206"/>
        <end position="244"/>
    </location>
</feature>
<protein>
    <recommendedName>
        <fullName evidence="5">Peroxiredoxin-like 2A</fullName>
    </recommendedName>
    <alternativeName>
        <fullName evidence="7">Peroxiredoxin-like 2 activated in M-CSF stimulated monocytes</fullName>
    </alternativeName>
    <alternativeName>
        <fullName evidence="6">Redox-regulatory protein FAM213A</fullName>
    </alternativeName>
</protein>
<keyword evidence="3" id="KW-0676">Redox-active center</keyword>
<evidence type="ECO:0000256" key="2">
    <source>
        <dbReference type="ARBA" id="ARBA00022490"/>
    </source>
</evidence>
<evidence type="ECO:0000256" key="8">
    <source>
        <dbReference type="SAM" id="MobiDB-lite"/>
    </source>
</evidence>
<evidence type="ECO:0000256" key="1">
    <source>
        <dbReference type="ARBA" id="ARBA00004496"/>
    </source>
</evidence>
<organism evidence="9 10">
    <name type="scientific">Mortierella alpina</name>
    <name type="common">Oleaginous fungus</name>
    <name type="synonym">Mortierella renispora</name>
    <dbReference type="NCBI Taxonomy" id="64518"/>
    <lineage>
        <taxon>Eukaryota</taxon>
        <taxon>Fungi</taxon>
        <taxon>Fungi incertae sedis</taxon>
        <taxon>Mucoromycota</taxon>
        <taxon>Mortierellomycotina</taxon>
        <taxon>Mortierellomycetes</taxon>
        <taxon>Mortierellales</taxon>
        <taxon>Mortierellaceae</taxon>
        <taxon>Mortierella</taxon>
    </lineage>
</organism>
<dbReference type="AlphaFoldDB" id="A0A9P8D0K5"/>
<dbReference type="EMBL" id="JAIFTL010000198">
    <property type="protein sequence ID" value="KAG9321550.1"/>
    <property type="molecule type" value="Genomic_DNA"/>
</dbReference>
<evidence type="ECO:0000256" key="7">
    <source>
        <dbReference type="ARBA" id="ARBA00032129"/>
    </source>
</evidence>
<dbReference type="PANTHER" id="PTHR28630">
    <property type="match status" value="1"/>
</dbReference>
<sequence length="244" mass="26855">MANDPVIKTHYSDIKDVSLVDFLDVDTEKTLPAHEIWKDQPTIVIVIRRPGCQFCREEARILDANREVIEKNMGMRMACVVHEKGGSDIFKSEFWHGDVYFDQEKGFYKALGGGKLRTGGWEQLIRPSFWGNLIRNKRSGVQGNFEGDGNILGGLLVVHAGERGIAYEHIEKVWGDIARADRVLEACSNVTGVSLNGGTIAQAQQDHQALHQKMQNSSYAKKQPANDSSDAAASNACAPATVSA</sequence>
<dbReference type="PANTHER" id="PTHR28630:SF31">
    <property type="entry name" value="PEROXIREDOXIN-LIKE 2A"/>
    <property type="match status" value="1"/>
</dbReference>
<evidence type="ECO:0000256" key="5">
    <source>
        <dbReference type="ARBA" id="ARBA00023849"/>
    </source>
</evidence>
<evidence type="ECO:0000256" key="6">
    <source>
        <dbReference type="ARBA" id="ARBA00032058"/>
    </source>
</evidence>
<dbReference type="InterPro" id="IPR032801">
    <property type="entry name" value="PXL2A/B/C"/>
</dbReference>
<accession>A0A9P8D0K5</accession>
<dbReference type="GO" id="GO:0005737">
    <property type="term" value="C:cytoplasm"/>
    <property type="evidence" value="ECO:0007669"/>
    <property type="project" value="UniProtKB-SubCell"/>
</dbReference>
<gene>
    <name evidence="9" type="ORF">KVV02_005529</name>
</gene>
<keyword evidence="2" id="KW-0963">Cytoplasm</keyword>